<dbReference type="RefSeq" id="WP_097071808.1">
    <property type="nucleotide sequence ID" value="NZ_OBMQ01000001.1"/>
</dbReference>
<evidence type="ECO:0000313" key="5">
    <source>
        <dbReference type="Proteomes" id="UP000219636"/>
    </source>
</evidence>
<dbReference type="Pfam" id="PF13439">
    <property type="entry name" value="Glyco_transf_4"/>
    <property type="match status" value="1"/>
</dbReference>
<gene>
    <name evidence="4" type="ORF">SAMN05880501_101228</name>
</gene>
<dbReference type="EMBL" id="OBMQ01000001">
    <property type="protein sequence ID" value="SOB90887.1"/>
    <property type="molecule type" value="Genomic_DNA"/>
</dbReference>
<feature type="domain" description="Glycosyltransferase subfamily 4-like N-terminal" evidence="3">
    <location>
        <begin position="25"/>
        <end position="164"/>
    </location>
</feature>
<dbReference type="PANTHER" id="PTHR46401">
    <property type="entry name" value="GLYCOSYLTRANSFERASE WBBK-RELATED"/>
    <property type="match status" value="1"/>
</dbReference>
<name>A0A285RET0_9BACL</name>
<dbReference type="InterPro" id="IPR001296">
    <property type="entry name" value="Glyco_trans_1"/>
</dbReference>
<dbReference type="Gene3D" id="3.40.50.2000">
    <property type="entry name" value="Glycogen Phosphorylase B"/>
    <property type="match status" value="2"/>
</dbReference>
<dbReference type="AlphaFoldDB" id="A0A285RET0"/>
<dbReference type="InterPro" id="IPR028098">
    <property type="entry name" value="Glyco_trans_4-like_N"/>
</dbReference>
<sequence>MKKVLVISNMYPSKEHLSYGIFVKNQVEQLRAQGIETILAVNSNPNTGKVNVLKKYASWAGQVYSLFRKNKSCIGITHSHYVFPSGMFSYILKKRYNIPYVVTAHGGDINKMAKKSARIKGYTEKILQHADHIIAVGEELASNIQQDFQIPQERISVMSMGIDRSVFQKPLNKSELATSLSMNTERVNFLFVGNIIQEKGVQELIEAFLKLEEKYPQKAVLYAIGSTKNISFSNQMKELAQQSNNIHFLEPMPQKRLANYFQASDVFVLPSYIEGLGLVALEALACGTPVIASDVGGLHYMLQNGAGVLVPPKSVEALYNKMEQVIQQNGQLQVNEEQIQQLLKLHDSKEIIARLTAIYEKYSD</sequence>
<dbReference type="SUPFAM" id="SSF53756">
    <property type="entry name" value="UDP-Glycosyltransferase/glycogen phosphorylase"/>
    <property type="match status" value="1"/>
</dbReference>
<evidence type="ECO:0000256" key="1">
    <source>
        <dbReference type="ARBA" id="ARBA00022679"/>
    </source>
</evidence>
<dbReference type="PANTHER" id="PTHR46401:SF2">
    <property type="entry name" value="GLYCOSYLTRANSFERASE WBBK-RELATED"/>
    <property type="match status" value="1"/>
</dbReference>
<protein>
    <submittedName>
        <fullName evidence="4">Glycosyltransferase involved in cell wall bisynthesis</fullName>
    </submittedName>
</protein>
<evidence type="ECO:0000259" key="2">
    <source>
        <dbReference type="Pfam" id="PF00534"/>
    </source>
</evidence>
<evidence type="ECO:0000313" key="4">
    <source>
        <dbReference type="EMBL" id="SOB90887.1"/>
    </source>
</evidence>
<evidence type="ECO:0000259" key="3">
    <source>
        <dbReference type="Pfam" id="PF13439"/>
    </source>
</evidence>
<dbReference type="GO" id="GO:0016757">
    <property type="term" value="F:glycosyltransferase activity"/>
    <property type="evidence" value="ECO:0007669"/>
    <property type="project" value="InterPro"/>
</dbReference>
<organism evidence="4 5">
    <name type="scientific">Ureibacillus xyleni</name>
    <dbReference type="NCBI Taxonomy" id="614648"/>
    <lineage>
        <taxon>Bacteria</taxon>
        <taxon>Bacillati</taxon>
        <taxon>Bacillota</taxon>
        <taxon>Bacilli</taxon>
        <taxon>Bacillales</taxon>
        <taxon>Caryophanaceae</taxon>
        <taxon>Ureibacillus</taxon>
    </lineage>
</organism>
<accession>A0A285RET0</accession>
<keyword evidence="5" id="KW-1185">Reference proteome</keyword>
<dbReference type="Proteomes" id="UP000219636">
    <property type="component" value="Unassembled WGS sequence"/>
</dbReference>
<feature type="domain" description="Glycosyl transferase family 1" evidence="2">
    <location>
        <begin position="180"/>
        <end position="330"/>
    </location>
</feature>
<dbReference type="Pfam" id="PF00534">
    <property type="entry name" value="Glycos_transf_1"/>
    <property type="match status" value="1"/>
</dbReference>
<dbReference type="OrthoDB" id="9797829at2"/>
<dbReference type="GO" id="GO:0009103">
    <property type="term" value="P:lipopolysaccharide biosynthetic process"/>
    <property type="evidence" value="ECO:0007669"/>
    <property type="project" value="TreeGrafter"/>
</dbReference>
<keyword evidence="1 4" id="KW-0808">Transferase</keyword>
<proteinExistence type="predicted"/>
<reference evidence="5" key="1">
    <citation type="submission" date="2017-08" db="EMBL/GenBank/DDBJ databases">
        <authorList>
            <person name="Varghese N."/>
            <person name="Submissions S."/>
        </authorList>
    </citation>
    <scope>NUCLEOTIDE SEQUENCE [LARGE SCALE GENOMIC DNA]</scope>
    <source>
        <strain evidence="5">JC22</strain>
    </source>
</reference>